<evidence type="ECO:0000256" key="1">
    <source>
        <dbReference type="SAM" id="MobiDB-lite"/>
    </source>
</evidence>
<evidence type="ECO:0000313" key="2">
    <source>
        <dbReference type="EMBL" id="GBP40571.1"/>
    </source>
</evidence>
<sequence>MKRSTHQFSSPPLLEHAPKSFSDSRQGRLVVVLLWLGYNHTQCDYDGKIRFSSKIGGRKTYGASKVMSDDEMTSAPTSLSDKNRTASFDPPFSRNPKAACSTPYDSRGSPNIAFRTSRRCFPPEFPFSRFCVPPPGSRDTQKSTHLRLLHLCRTAEGEVGQSKFCQAENCRSHRQRRSSATLKPHRANAQDDTITMHLHAGGWNSGTPPNPGTAGARRRRRAAGGGRRAADGGPAEFMIFVCGHGACPSQPARVGISERLALTELVPSILGYCR</sequence>
<dbReference type="Proteomes" id="UP000299102">
    <property type="component" value="Unassembled WGS sequence"/>
</dbReference>
<dbReference type="AlphaFoldDB" id="A0A4C1VPI0"/>
<gene>
    <name evidence="2" type="ORF">EVAR_7572_1</name>
</gene>
<feature type="region of interest" description="Disordered" evidence="1">
    <location>
        <begin position="1"/>
        <end position="20"/>
    </location>
</feature>
<feature type="region of interest" description="Disordered" evidence="1">
    <location>
        <begin position="199"/>
        <end position="230"/>
    </location>
</feature>
<accession>A0A4C1VPI0</accession>
<keyword evidence="3" id="KW-1185">Reference proteome</keyword>
<feature type="compositionally biased region" description="Polar residues" evidence="1">
    <location>
        <begin position="1"/>
        <end position="10"/>
    </location>
</feature>
<evidence type="ECO:0000313" key="3">
    <source>
        <dbReference type="Proteomes" id="UP000299102"/>
    </source>
</evidence>
<organism evidence="2 3">
    <name type="scientific">Eumeta variegata</name>
    <name type="common">Bagworm moth</name>
    <name type="synonym">Eumeta japonica</name>
    <dbReference type="NCBI Taxonomy" id="151549"/>
    <lineage>
        <taxon>Eukaryota</taxon>
        <taxon>Metazoa</taxon>
        <taxon>Ecdysozoa</taxon>
        <taxon>Arthropoda</taxon>
        <taxon>Hexapoda</taxon>
        <taxon>Insecta</taxon>
        <taxon>Pterygota</taxon>
        <taxon>Neoptera</taxon>
        <taxon>Endopterygota</taxon>
        <taxon>Lepidoptera</taxon>
        <taxon>Glossata</taxon>
        <taxon>Ditrysia</taxon>
        <taxon>Tineoidea</taxon>
        <taxon>Psychidae</taxon>
        <taxon>Oiketicinae</taxon>
        <taxon>Eumeta</taxon>
    </lineage>
</organism>
<protein>
    <submittedName>
        <fullName evidence="2">Uncharacterized protein</fullName>
    </submittedName>
</protein>
<comment type="caution">
    <text evidence="2">The sequence shown here is derived from an EMBL/GenBank/DDBJ whole genome shotgun (WGS) entry which is preliminary data.</text>
</comment>
<dbReference type="EMBL" id="BGZK01000383">
    <property type="protein sequence ID" value="GBP40571.1"/>
    <property type="molecule type" value="Genomic_DNA"/>
</dbReference>
<proteinExistence type="predicted"/>
<feature type="region of interest" description="Disordered" evidence="1">
    <location>
        <begin position="67"/>
        <end position="92"/>
    </location>
</feature>
<reference evidence="2 3" key="1">
    <citation type="journal article" date="2019" name="Commun. Biol.">
        <title>The bagworm genome reveals a unique fibroin gene that provides high tensile strength.</title>
        <authorList>
            <person name="Kono N."/>
            <person name="Nakamura H."/>
            <person name="Ohtoshi R."/>
            <person name="Tomita M."/>
            <person name="Numata K."/>
            <person name="Arakawa K."/>
        </authorList>
    </citation>
    <scope>NUCLEOTIDE SEQUENCE [LARGE SCALE GENOMIC DNA]</scope>
</reference>
<name>A0A4C1VPI0_EUMVA</name>